<proteinExistence type="predicted"/>
<dbReference type="Pfam" id="PF06697">
    <property type="entry name" value="DUF1191"/>
    <property type="match status" value="1"/>
</dbReference>
<keyword evidence="1" id="KW-0472">Membrane</keyword>
<comment type="caution">
    <text evidence="2">The sequence shown here is derived from an EMBL/GenBank/DDBJ whole genome shotgun (WGS) entry which is preliminary data.</text>
</comment>
<dbReference type="InterPro" id="IPR010605">
    <property type="entry name" value="DUF1191"/>
</dbReference>
<protein>
    <submittedName>
        <fullName evidence="2">Uncharacterized protein</fullName>
    </submittedName>
</protein>
<reference evidence="2 3" key="1">
    <citation type="submission" date="2024-01" db="EMBL/GenBank/DDBJ databases">
        <title>The complete chloroplast genome sequence of Lithospermum erythrorhizon: insights into the phylogenetic relationship among Boraginaceae species and the maternal lineages of purple gromwells.</title>
        <authorList>
            <person name="Okada T."/>
            <person name="Watanabe K."/>
        </authorList>
    </citation>
    <scope>NUCLEOTIDE SEQUENCE [LARGE SCALE GENOMIC DNA]</scope>
</reference>
<evidence type="ECO:0000313" key="2">
    <source>
        <dbReference type="EMBL" id="GAA0158539.1"/>
    </source>
</evidence>
<dbReference type="Proteomes" id="UP001454036">
    <property type="component" value="Unassembled WGS sequence"/>
</dbReference>
<evidence type="ECO:0000256" key="1">
    <source>
        <dbReference type="SAM" id="Phobius"/>
    </source>
</evidence>
<dbReference type="EMBL" id="BAABME010019847">
    <property type="protein sequence ID" value="GAA0158539.1"/>
    <property type="molecule type" value="Genomic_DNA"/>
</dbReference>
<feature type="transmembrane region" description="Helical" evidence="1">
    <location>
        <begin position="6"/>
        <end position="24"/>
    </location>
</feature>
<dbReference type="AlphaFoldDB" id="A0AAV3Q3A0"/>
<accession>A0AAV3Q3A0</accession>
<dbReference type="PANTHER" id="PTHR33512">
    <property type="entry name" value="PROTEIN, PUTATIVE (DUF1191)-RELATED"/>
    <property type="match status" value="1"/>
</dbReference>
<evidence type="ECO:0000313" key="3">
    <source>
        <dbReference type="Proteomes" id="UP001454036"/>
    </source>
</evidence>
<organism evidence="2 3">
    <name type="scientific">Lithospermum erythrorhizon</name>
    <name type="common">Purple gromwell</name>
    <name type="synonym">Lithospermum officinale var. erythrorhizon</name>
    <dbReference type="NCBI Taxonomy" id="34254"/>
    <lineage>
        <taxon>Eukaryota</taxon>
        <taxon>Viridiplantae</taxon>
        <taxon>Streptophyta</taxon>
        <taxon>Embryophyta</taxon>
        <taxon>Tracheophyta</taxon>
        <taxon>Spermatophyta</taxon>
        <taxon>Magnoliopsida</taxon>
        <taxon>eudicotyledons</taxon>
        <taxon>Gunneridae</taxon>
        <taxon>Pentapetalae</taxon>
        <taxon>asterids</taxon>
        <taxon>lamiids</taxon>
        <taxon>Boraginales</taxon>
        <taxon>Boraginaceae</taxon>
        <taxon>Boraginoideae</taxon>
        <taxon>Lithospermeae</taxon>
        <taxon>Lithospermum</taxon>
    </lineage>
</organism>
<gene>
    <name evidence="2" type="ORF">LIER_38674</name>
</gene>
<keyword evidence="3" id="KW-1185">Reference proteome</keyword>
<keyword evidence="1" id="KW-0812">Transmembrane</keyword>
<sequence>MEWRTFWMTICVMILYVSISSYVVQSRMNNYDPDYLDSFIHEYTFKKIKEQNPVTGTLYNISLPWNFSGIDVSFVRLRTGRFRKNGANYGFFRIPPKIHTLPYVKRLDIIYQNLGNWSSYYYNVPNHTFVAPVIGFLAYDSDSSIDKGKLLLSIARDPIEVHFPSIDLPEDFQNLELKCVRFGHDGVVGFSNVTKASTCVVRDQGHFSIVVPSKSGKTNRKGWEWWMVGVVAGASALFLLVFCPVVAYKSYRLNRIRKMEKQSERSEALDSIYIGSSRMPSAQGIRTQPVLENSYVP</sequence>
<dbReference type="PANTHER" id="PTHR33512:SF7">
    <property type="entry name" value="LEGUME LECTIN DOMAIN-CONTAINING PROTEIN"/>
    <property type="match status" value="1"/>
</dbReference>
<name>A0AAV3Q3A0_LITER</name>
<keyword evidence="1" id="KW-1133">Transmembrane helix</keyword>
<dbReference type="GO" id="GO:0016020">
    <property type="term" value="C:membrane"/>
    <property type="evidence" value="ECO:0007669"/>
    <property type="project" value="TreeGrafter"/>
</dbReference>
<feature type="transmembrane region" description="Helical" evidence="1">
    <location>
        <begin position="225"/>
        <end position="248"/>
    </location>
</feature>